<dbReference type="GO" id="GO:0009086">
    <property type="term" value="P:methionine biosynthetic process"/>
    <property type="evidence" value="ECO:0007669"/>
    <property type="project" value="UniProtKB-KW"/>
</dbReference>
<keyword evidence="12" id="KW-0547">Nucleotide-binding</keyword>
<dbReference type="Gene3D" id="3.40.1160.10">
    <property type="entry name" value="Acetylglutamate kinase-like"/>
    <property type="match status" value="1"/>
</dbReference>
<dbReference type="GO" id="GO:0005524">
    <property type="term" value="F:ATP binding"/>
    <property type="evidence" value="ECO:0007669"/>
    <property type="project" value="UniProtKB-KW"/>
</dbReference>
<dbReference type="PANTHER" id="PTHR43070">
    <property type="match status" value="1"/>
</dbReference>
<keyword evidence="8" id="KW-0028">Amino-acid biosynthesis</keyword>
<comment type="cofactor">
    <cofactor evidence="1">
        <name>a metal cation</name>
        <dbReference type="ChEBI" id="CHEBI:25213"/>
    </cofactor>
</comment>
<evidence type="ECO:0000256" key="12">
    <source>
        <dbReference type="ARBA" id="ARBA00022741"/>
    </source>
</evidence>
<keyword evidence="24" id="KW-0732">Signal</keyword>
<dbReference type="NCBIfam" id="TIGR00657">
    <property type="entry name" value="asp_kinases"/>
    <property type="match status" value="1"/>
</dbReference>
<evidence type="ECO:0000256" key="8">
    <source>
        <dbReference type="ARBA" id="ARBA00022605"/>
    </source>
</evidence>
<dbReference type="InterPro" id="IPR036291">
    <property type="entry name" value="NAD(P)-bd_dom_sf"/>
</dbReference>
<evidence type="ECO:0000256" key="7">
    <source>
        <dbReference type="ARBA" id="ARBA00010046"/>
    </source>
</evidence>
<evidence type="ECO:0000259" key="25">
    <source>
        <dbReference type="PROSITE" id="PS51671"/>
    </source>
</evidence>
<evidence type="ECO:0000256" key="18">
    <source>
        <dbReference type="ARBA" id="ARBA00023053"/>
    </source>
</evidence>
<dbReference type="InterPro" id="IPR002912">
    <property type="entry name" value="ACT_dom"/>
</dbReference>
<dbReference type="Gene3D" id="3.40.50.720">
    <property type="entry name" value="NAD(P)-binding Rossmann-like Domain"/>
    <property type="match status" value="1"/>
</dbReference>
<comment type="pathway">
    <text evidence="5">Amino-acid biosynthesis; L-threonine biosynthesis; L-threonine from L-aspartate: step 1/5.</text>
</comment>
<dbReference type="Pfam" id="PF00742">
    <property type="entry name" value="Homoserine_dh"/>
    <property type="match status" value="1"/>
</dbReference>
<dbReference type="SUPFAM" id="SSF51735">
    <property type="entry name" value="NAD(P)-binding Rossmann-fold domains"/>
    <property type="match status" value="1"/>
</dbReference>
<dbReference type="Gene3D" id="3.30.2130.10">
    <property type="entry name" value="VC0802-like"/>
    <property type="match status" value="1"/>
</dbReference>
<comment type="similarity">
    <text evidence="6">In the C-terminal section; belongs to the homoserine dehydrogenase family.</text>
</comment>
<dbReference type="Pfam" id="PF00696">
    <property type="entry name" value="AA_kinase"/>
    <property type="match status" value="1"/>
</dbReference>
<comment type="similarity">
    <text evidence="7">In the N-terminal section; belongs to the aspartokinase family.</text>
</comment>
<comment type="function">
    <text evidence="21">Bifunctional aspartate kinase and homoserine dehydrogenase that catalyzes the first and the third steps toward the synthesis of lysine, methionine and threonine from aspartate.</text>
</comment>
<evidence type="ECO:0000256" key="13">
    <source>
        <dbReference type="ARBA" id="ARBA00022777"/>
    </source>
</evidence>
<evidence type="ECO:0000313" key="26">
    <source>
        <dbReference type="EMBL" id="KAL1519090.1"/>
    </source>
</evidence>
<evidence type="ECO:0000256" key="23">
    <source>
        <dbReference type="ARBA" id="ARBA00048841"/>
    </source>
</evidence>
<dbReference type="PANTHER" id="PTHR43070:SF5">
    <property type="entry name" value="HOMOSERINE DEHYDROGENASE"/>
    <property type="match status" value="1"/>
</dbReference>
<dbReference type="InterPro" id="IPR001048">
    <property type="entry name" value="Asp/Glu/Uridylate_kinase"/>
</dbReference>
<dbReference type="InterPro" id="IPR036393">
    <property type="entry name" value="AceGlu_kinase-like_sf"/>
</dbReference>
<dbReference type="SUPFAM" id="SSF55347">
    <property type="entry name" value="Glyceraldehyde-3-phosphate dehydrogenase-like, C-terminal domain"/>
    <property type="match status" value="1"/>
</dbReference>
<dbReference type="GO" id="GO:0004072">
    <property type="term" value="F:aspartate kinase activity"/>
    <property type="evidence" value="ECO:0007669"/>
    <property type="project" value="UniProtKB-EC"/>
</dbReference>
<comment type="catalytic activity">
    <reaction evidence="23">
        <text>L-homoserine + NADP(+) = L-aspartate 4-semialdehyde + NADPH + H(+)</text>
        <dbReference type="Rhea" id="RHEA:15761"/>
        <dbReference type="ChEBI" id="CHEBI:15378"/>
        <dbReference type="ChEBI" id="CHEBI:57476"/>
        <dbReference type="ChEBI" id="CHEBI:57783"/>
        <dbReference type="ChEBI" id="CHEBI:58349"/>
        <dbReference type="ChEBI" id="CHEBI:537519"/>
        <dbReference type="EC" id="1.1.1.3"/>
    </reaction>
    <physiologicalReaction direction="right-to-left" evidence="23">
        <dbReference type="Rhea" id="RHEA:15763"/>
    </physiologicalReaction>
</comment>
<evidence type="ECO:0000256" key="19">
    <source>
        <dbReference type="ARBA" id="ARBA00023167"/>
    </source>
</evidence>
<dbReference type="GO" id="GO:0046872">
    <property type="term" value="F:metal ion binding"/>
    <property type="evidence" value="ECO:0007669"/>
    <property type="project" value="UniProtKB-KW"/>
</dbReference>
<feature type="domain" description="ACT" evidence="25">
    <location>
        <begin position="518"/>
        <end position="590"/>
    </location>
</feature>
<dbReference type="Pfam" id="PF03447">
    <property type="entry name" value="NAD_binding_3"/>
    <property type="match status" value="1"/>
</dbReference>
<evidence type="ECO:0000256" key="4">
    <source>
        <dbReference type="ARBA" id="ARBA00005062"/>
    </source>
</evidence>
<evidence type="ECO:0000256" key="5">
    <source>
        <dbReference type="ARBA" id="ARBA00005139"/>
    </source>
</evidence>
<keyword evidence="13" id="KW-0418">Kinase</keyword>
<evidence type="ECO:0000256" key="11">
    <source>
        <dbReference type="ARBA" id="ARBA00022723"/>
    </source>
</evidence>
<name>A0AB34JAN3_PRYPA</name>
<dbReference type="FunFam" id="3.30.2130.10:FF:000001">
    <property type="entry name" value="Bifunctional aspartokinase/homoserine dehydrogenase"/>
    <property type="match status" value="1"/>
</dbReference>
<keyword evidence="14" id="KW-0067">ATP-binding</keyword>
<keyword evidence="20" id="KW-0511">Multifunctional enzyme</keyword>
<evidence type="ECO:0000256" key="15">
    <source>
        <dbReference type="ARBA" id="ARBA00022857"/>
    </source>
</evidence>
<evidence type="ECO:0000256" key="1">
    <source>
        <dbReference type="ARBA" id="ARBA00001920"/>
    </source>
</evidence>
<keyword evidence="27" id="KW-1185">Reference proteome</keyword>
<comment type="pathway">
    <text evidence="2">Amino-acid biosynthesis; L-methionine biosynthesis via de novo pathway; L-homoserine from L-aspartate: step 1/3.</text>
</comment>
<comment type="caution">
    <text evidence="26">The sequence shown here is derived from an EMBL/GenBank/DDBJ whole genome shotgun (WGS) entry which is preliminary data.</text>
</comment>
<evidence type="ECO:0000256" key="9">
    <source>
        <dbReference type="ARBA" id="ARBA00022679"/>
    </source>
</evidence>
<evidence type="ECO:0000256" key="3">
    <source>
        <dbReference type="ARBA" id="ARBA00005056"/>
    </source>
</evidence>
<feature type="chain" id="PRO_5044225277" description="ACT domain-containing protein" evidence="24">
    <location>
        <begin position="20"/>
        <end position="971"/>
    </location>
</feature>
<keyword evidence="10" id="KW-0791">Threonine biosynthesis</keyword>
<keyword evidence="16" id="KW-0560">Oxidoreductase</keyword>
<comment type="catalytic activity">
    <reaction evidence="22">
        <text>L-aspartate + ATP = 4-phospho-L-aspartate + ADP</text>
        <dbReference type="Rhea" id="RHEA:23776"/>
        <dbReference type="ChEBI" id="CHEBI:29991"/>
        <dbReference type="ChEBI" id="CHEBI:30616"/>
        <dbReference type="ChEBI" id="CHEBI:57535"/>
        <dbReference type="ChEBI" id="CHEBI:456216"/>
        <dbReference type="EC" id="2.7.2.4"/>
    </reaction>
    <physiologicalReaction direction="left-to-right" evidence="22">
        <dbReference type="Rhea" id="RHEA:23777"/>
    </physiologicalReaction>
</comment>
<dbReference type="Gene3D" id="3.30.360.10">
    <property type="entry name" value="Dihydrodipicolinate Reductase, domain 2"/>
    <property type="match status" value="1"/>
</dbReference>
<dbReference type="FunFam" id="3.30.360.10:FF:000006">
    <property type="entry name" value="Bifunctional aspartokinase/homoserine dehydrogenase"/>
    <property type="match status" value="1"/>
</dbReference>
<organism evidence="26 27">
    <name type="scientific">Prymnesium parvum</name>
    <name type="common">Toxic golden alga</name>
    <dbReference type="NCBI Taxonomy" id="97485"/>
    <lineage>
        <taxon>Eukaryota</taxon>
        <taxon>Haptista</taxon>
        <taxon>Haptophyta</taxon>
        <taxon>Prymnesiophyceae</taxon>
        <taxon>Prymnesiales</taxon>
        <taxon>Prymnesiaceae</taxon>
        <taxon>Prymnesium</taxon>
    </lineage>
</organism>
<dbReference type="GO" id="GO:0009088">
    <property type="term" value="P:threonine biosynthetic process"/>
    <property type="evidence" value="ECO:0007669"/>
    <property type="project" value="UniProtKB-KW"/>
</dbReference>
<proteinExistence type="inferred from homology"/>
<evidence type="ECO:0000256" key="16">
    <source>
        <dbReference type="ARBA" id="ARBA00023002"/>
    </source>
</evidence>
<keyword evidence="19" id="KW-0486">Methionine biosynthesis</keyword>
<evidence type="ECO:0000256" key="24">
    <source>
        <dbReference type="SAM" id="SignalP"/>
    </source>
</evidence>
<evidence type="ECO:0000256" key="22">
    <source>
        <dbReference type="ARBA" id="ARBA00048561"/>
    </source>
</evidence>
<evidence type="ECO:0000256" key="10">
    <source>
        <dbReference type="ARBA" id="ARBA00022697"/>
    </source>
</evidence>
<dbReference type="InterPro" id="IPR001342">
    <property type="entry name" value="HDH_cat"/>
</dbReference>
<dbReference type="GO" id="GO:0050661">
    <property type="term" value="F:NADP binding"/>
    <property type="evidence" value="ECO:0007669"/>
    <property type="project" value="InterPro"/>
</dbReference>
<comment type="pathway">
    <text evidence="3">Amino-acid biosynthesis; L-threonine biosynthesis; L-threonine from L-aspartate: step 3/5.</text>
</comment>
<comment type="pathway">
    <text evidence="4">Amino-acid biosynthesis; L-methionine biosynthesis via de novo pathway; L-homoserine from L-aspartate: step 3/3.</text>
</comment>
<dbReference type="AlphaFoldDB" id="A0AB34JAN3"/>
<feature type="signal peptide" evidence="24">
    <location>
        <begin position="1"/>
        <end position="19"/>
    </location>
</feature>
<protein>
    <recommendedName>
        <fullName evidence="25">ACT domain-containing protein</fullName>
    </recommendedName>
</protein>
<evidence type="ECO:0000256" key="14">
    <source>
        <dbReference type="ARBA" id="ARBA00022840"/>
    </source>
</evidence>
<dbReference type="SUPFAM" id="SSF53633">
    <property type="entry name" value="Carbamate kinase-like"/>
    <property type="match status" value="1"/>
</dbReference>
<reference evidence="26 27" key="1">
    <citation type="journal article" date="2024" name="Science">
        <title>Giant polyketide synthase enzymes in the biosynthesis of giant marine polyether toxins.</title>
        <authorList>
            <person name="Fallon T.R."/>
            <person name="Shende V.V."/>
            <person name="Wierzbicki I.H."/>
            <person name="Pendleton A.L."/>
            <person name="Watervoot N.F."/>
            <person name="Auber R.P."/>
            <person name="Gonzalez D.J."/>
            <person name="Wisecaver J.H."/>
            <person name="Moore B.S."/>
        </authorList>
    </citation>
    <scope>NUCLEOTIDE SEQUENCE [LARGE SCALE GENOMIC DNA]</scope>
    <source>
        <strain evidence="26 27">12B1</strain>
    </source>
</reference>
<dbReference type="InterPro" id="IPR011147">
    <property type="entry name" value="Bifunc_Aspkin/hSer_DH"/>
</dbReference>
<evidence type="ECO:0000256" key="20">
    <source>
        <dbReference type="ARBA" id="ARBA00023268"/>
    </source>
</evidence>
<evidence type="ECO:0000256" key="21">
    <source>
        <dbReference type="ARBA" id="ARBA00044938"/>
    </source>
</evidence>
<accession>A0AB34JAN3</accession>
<evidence type="ECO:0000256" key="6">
    <source>
        <dbReference type="ARBA" id="ARBA00007952"/>
    </source>
</evidence>
<dbReference type="GO" id="GO:0004412">
    <property type="term" value="F:homoserine dehydrogenase activity"/>
    <property type="evidence" value="ECO:0007669"/>
    <property type="project" value="UniProtKB-EC"/>
</dbReference>
<keyword evidence="9" id="KW-0808">Transferase</keyword>
<dbReference type="Proteomes" id="UP001515480">
    <property type="component" value="Unassembled WGS sequence"/>
</dbReference>
<dbReference type="InterPro" id="IPR054352">
    <property type="entry name" value="ACT_Aspartokinase"/>
</dbReference>
<keyword evidence="17" id="KW-0520">NAD</keyword>
<dbReference type="EMBL" id="JBGBPQ010000010">
    <property type="protein sequence ID" value="KAL1519090.1"/>
    <property type="molecule type" value="Genomic_DNA"/>
</dbReference>
<gene>
    <name evidence="26" type="ORF">AB1Y20_003357</name>
</gene>
<dbReference type="CDD" id="cd04921">
    <property type="entry name" value="ACT_AKi-HSDH-ThrA-like_1"/>
    <property type="match status" value="1"/>
</dbReference>
<dbReference type="Pfam" id="PF22468">
    <property type="entry name" value="ACT_9"/>
    <property type="match status" value="2"/>
</dbReference>
<evidence type="ECO:0000313" key="27">
    <source>
        <dbReference type="Proteomes" id="UP001515480"/>
    </source>
</evidence>
<keyword evidence="11" id="KW-0479">Metal-binding</keyword>
<dbReference type="PROSITE" id="PS51671">
    <property type="entry name" value="ACT"/>
    <property type="match status" value="1"/>
</dbReference>
<dbReference type="InterPro" id="IPR005106">
    <property type="entry name" value="Asp/hSer_DH_NAD-bd"/>
</dbReference>
<dbReference type="InterPro" id="IPR045865">
    <property type="entry name" value="ACT-like_dom_sf"/>
</dbReference>
<dbReference type="GO" id="GO:0009090">
    <property type="term" value="P:homoserine biosynthetic process"/>
    <property type="evidence" value="ECO:0007669"/>
    <property type="project" value="TreeGrafter"/>
</dbReference>
<keyword evidence="15" id="KW-0521">NADP</keyword>
<keyword evidence="18" id="KW-0915">Sodium</keyword>
<dbReference type="SUPFAM" id="SSF55021">
    <property type="entry name" value="ACT-like"/>
    <property type="match status" value="2"/>
</dbReference>
<sequence length="971" mass="103889">MMMLLLAAGALSWSPATRPMVNRAAPFQARAHRASPRLAAVSDKVEVLPPVLPTKVPQWEVHKFGGASLATAELYIQCSELLRAESASAVKDGGKHIPTMAIVSAKGGVTDKLIAVVNAARKDIDESARLLQIVADEQVEVARQIANEEIAATVEEMIRADTKDILMVIRSVSLIKTIPPTTMELVTGYGEIWSAMTMFAYLKTAGVPTVWLDARKVLVVEDQGAAGLGEKGSSNVVGVEPLWEPTSQLVNDWWNSLTELQELDYSKAAPIVVVTGFVAATVEGTPTTLKRSGSDYSATIFAKLMGASRITMWKNVDGVYTADPRRVPEAFPIESLKYDEAIELAYFGAQVLHPSAMMPCIEGNIPIYVRNVFNPSHPGTVITGRACSMSEGAQTWAGQVAEAATKNRKAACTVKLKPNESPIRGITSIDNVAIVNLEGTGIATLPDVNYRLFGALFQANVQVIMVTQASSDSSVCLVVPAGDANRALRALNAVFERELARSQIASITLEHGLSIVAIVGEGMAFRPGVGATFAKAMANSRVNMRAIAQGSSERQISIVVEQSDCTRALRAAHAALALSNSRLSVALVGATGQVGTALVQQLIESGRVLATAVPGKVQKGLTDLGLDFKVTCVARSSGMAFNYDGLDITSIHELLAPGSPDLKEPDLNELSRFLNEDYNGNRVVIDCSASQEVADQYPTWFSSGVHVITANKKAGSGPSDLYQRCREAGELGKGAQWYYETTGPGSGLPVINTLKDMVQSGDDIRRVEGIFSGTVSYLINSVSTGTPLSQALKMANELGMCEPDPRDDLTGLDVKRKLVVLGRELGLSLEIEDVKSDSLLPPELADWEPDTSSDAPSLIDQLSAAMEPYDSIMTELVEGAKAKGMILTPVSRVDMQDRSVSFLLTSLPPTDRLTRAVHNDNIIAITSARYSPQPLIIQGPGAGAQITASGLFADLLHLSRTLVEWTIPRIQ</sequence>
<evidence type="ECO:0000256" key="17">
    <source>
        <dbReference type="ARBA" id="ARBA00023027"/>
    </source>
</evidence>
<dbReference type="InterPro" id="IPR001341">
    <property type="entry name" value="Asp_kinase"/>
</dbReference>
<evidence type="ECO:0000256" key="2">
    <source>
        <dbReference type="ARBA" id="ARBA00004986"/>
    </source>
</evidence>